<dbReference type="Pfam" id="PF00078">
    <property type="entry name" value="RVT_1"/>
    <property type="match status" value="1"/>
</dbReference>
<accession>A0ABP0KB15</accession>
<organism evidence="2 3">
    <name type="scientific">Durusdinium trenchii</name>
    <dbReference type="NCBI Taxonomy" id="1381693"/>
    <lineage>
        <taxon>Eukaryota</taxon>
        <taxon>Sar</taxon>
        <taxon>Alveolata</taxon>
        <taxon>Dinophyceae</taxon>
        <taxon>Suessiales</taxon>
        <taxon>Symbiodiniaceae</taxon>
        <taxon>Durusdinium</taxon>
    </lineage>
</organism>
<sequence length="440" mass="49383">MQWPDTQIHDELVKGFRLVGVGTKSNIFREDVKPAALTEEELMIASKRLKPKLISKLKNAPIAEYNAELNQITAKEAGQKNWLEGPFSEQQIDQVFDSKGYVEIPLKDGSCLTGEVHRDWSAKKLACKVTALDMKDAYKQLGIHASERCRSVVSLRNDSEGRIDHYLMNCLPFGAVGSVHHFNRLARLLWGIGLHYLMLPWVNYFDDFPLISPRELLASTLAAAKALFKLLGFEISVDKLKPFEDTAEVLGVVIDCEKFLDAKLTFRMKESRRTELLKAINEVLDSRQVIPRELPSFLGRIQFAEGQLMGRTGKLALADIREVGLTSAETVKLDPDQLSAFELLQERFATNRPKVVALTADENPILVYTDGSSEDEISRIGGVLIDGFKPARVFGAHVPPDLIELWHSIEQERNTLSAKSRCMLWLWQGARGKPISTNVA</sequence>
<dbReference type="PANTHER" id="PTHR33050:SF7">
    <property type="entry name" value="RIBONUCLEASE H"/>
    <property type="match status" value="1"/>
</dbReference>
<evidence type="ECO:0000259" key="1">
    <source>
        <dbReference type="Pfam" id="PF00078"/>
    </source>
</evidence>
<feature type="domain" description="Reverse transcriptase" evidence="1">
    <location>
        <begin position="113"/>
        <end position="254"/>
    </location>
</feature>
<dbReference type="PANTHER" id="PTHR33050">
    <property type="entry name" value="REVERSE TRANSCRIPTASE DOMAIN-CONTAINING PROTEIN"/>
    <property type="match status" value="1"/>
</dbReference>
<keyword evidence="3" id="KW-1185">Reference proteome</keyword>
<dbReference type="SUPFAM" id="SSF56672">
    <property type="entry name" value="DNA/RNA polymerases"/>
    <property type="match status" value="1"/>
</dbReference>
<reference evidence="2 3" key="1">
    <citation type="submission" date="2024-02" db="EMBL/GenBank/DDBJ databases">
        <authorList>
            <person name="Chen Y."/>
            <person name="Shah S."/>
            <person name="Dougan E. K."/>
            <person name="Thang M."/>
            <person name="Chan C."/>
        </authorList>
    </citation>
    <scope>NUCLEOTIDE SEQUENCE [LARGE SCALE GENOMIC DNA]</scope>
</reference>
<name>A0ABP0KB15_9DINO</name>
<dbReference type="InterPro" id="IPR000477">
    <property type="entry name" value="RT_dom"/>
</dbReference>
<dbReference type="InterPro" id="IPR043502">
    <property type="entry name" value="DNA/RNA_pol_sf"/>
</dbReference>
<dbReference type="InterPro" id="IPR052055">
    <property type="entry name" value="Hepadnavirus_pol/RT"/>
</dbReference>
<dbReference type="EMBL" id="CAXAMM010010424">
    <property type="protein sequence ID" value="CAK9023317.1"/>
    <property type="molecule type" value="Genomic_DNA"/>
</dbReference>
<evidence type="ECO:0000313" key="2">
    <source>
        <dbReference type="EMBL" id="CAK9023317.1"/>
    </source>
</evidence>
<proteinExistence type="predicted"/>
<evidence type="ECO:0000313" key="3">
    <source>
        <dbReference type="Proteomes" id="UP001642464"/>
    </source>
</evidence>
<gene>
    <name evidence="2" type="ORF">SCF082_LOCUS16161</name>
</gene>
<comment type="caution">
    <text evidence="2">The sequence shown here is derived from an EMBL/GenBank/DDBJ whole genome shotgun (WGS) entry which is preliminary data.</text>
</comment>
<protein>
    <recommendedName>
        <fullName evidence="1">Reverse transcriptase domain-containing protein</fullName>
    </recommendedName>
</protein>
<dbReference type="Proteomes" id="UP001642464">
    <property type="component" value="Unassembled WGS sequence"/>
</dbReference>